<organism evidence="2">
    <name type="scientific">Dichomitus squalens</name>
    <dbReference type="NCBI Taxonomy" id="114155"/>
    <lineage>
        <taxon>Eukaryota</taxon>
        <taxon>Fungi</taxon>
        <taxon>Dikarya</taxon>
        <taxon>Basidiomycota</taxon>
        <taxon>Agaricomycotina</taxon>
        <taxon>Agaricomycetes</taxon>
        <taxon>Polyporales</taxon>
        <taxon>Polyporaceae</taxon>
        <taxon>Dichomitus</taxon>
    </lineage>
</organism>
<proteinExistence type="predicted"/>
<dbReference type="AlphaFoldDB" id="A0A4V2K1P5"/>
<reference evidence="2" key="1">
    <citation type="submission" date="2019-01" db="EMBL/GenBank/DDBJ databases">
        <title>Draft genome sequences of three monokaryotic isolates of the white-rot basidiomycete fungus Dichomitus squalens.</title>
        <authorList>
            <consortium name="DOE Joint Genome Institute"/>
            <person name="Lopez S.C."/>
            <person name="Andreopoulos B."/>
            <person name="Pangilinan J."/>
            <person name="Lipzen A."/>
            <person name="Riley R."/>
            <person name="Ahrendt S."/>
            <person name="Ng V."/>
            <person name="Barry K."/>
            <person name="Daum C."/>
            <person name="Grigoriev I.V."/>
            <person name="Hilden K.S."/>
            <person name="Makela M.R."/>
            <person name="de Vries R.P."/>
        </authorList>
    </citation>
    <scope>NUCLEOTIDE SEQUENCE [LARGE SCALE GENOMIC DNA]</scope>
    <source>
        <strain evidence="2">OM18370.1</strain>
    </source>
</reference>
<protein>
    <submittedName>
        <fullName evidence="2">Uncharacterized protein</fullName>
    </submittedName>
</protein>
<gene>
    <name evidence="2" type="ORF">BD311DRAFT_444227</name>
</gene>
<feature type="region of interest" description="Disordered" evidence="1">
    <location>
        <begin position="79"/>
        <end position="105"/>
    </location>
</feature>
<dbReference type="Proteomes" id="UP000292957">
    <property type="component" value="Unassembled WGS sequence"/>
</dbReference>
<sequence>MYRPKLRTCVSIRYSAAQEAGCGPSPIGHCAILTLWAAIVAQYVVRCMQVGRGQYRLTYSRDFCIFSCRKRRGLRQWSTGGYRNRENMPSFPALPKTRSSGHEDTRERDACLRHFSAALRDLECTPSDRRNP</sequence>
<dbReference type="EMBL" id="ML143391">
    <property type="protein sequence ID" value="TBU33613.1"/>
    <property type="molecule type" value="Genomic_DNA"/>
</dbReference>
<evidence type="ECO:0000313" key="2">
    <source>
        <dbReference type="EMBL" id="TBU33613.1"/>
    </source>
</evidence>
<accession>A0A4V2K1P5</accession>
<evidence type="ECO:0000256" key="1">
    <source>
        <dbReference type="SAM" id="MobiDB-lite"/>
    </source>
</evidence>
<name>A0A4V2K1P5_9APHY</name>